<dbReference type="InterPro" id="IPR037460">
    <property type="entry name" value="SEST-like"/>
</dbReference>
<sequence length="297" mass="30426">MLCMSPRWRAAARLTAVSFVCALASPVALADSAPGGKHAHARKYVALGDSFAAAPFQDPVDPSSGGCERSLNNYPSQVADSLGLERDSGFVDATCSGATSYGITEDEGPQGVAGGHSAMLDAVDADADLVTVTIGAANDGLAQTVFSDCDLGGGDCEQKVRAKPQLGDMSGFFPELKESLADALRQIRQAAPKATVLVVSYLRAGIAWCPAWGSYNAQDAMYIDGLEARLNNALKEAAVASRSTFVDVNPVSSDHGVCADDPWVAGGGASLGGDIALHPSPAGQTAAARAVLAALKR</sequence>
<dbReference type="GO" id="GO:0019433">
    <property type="term" value="P:triglyceride catabolic process"/>
    <property type="evidence" value="ECO:0007669"/>
    <property type="project" value="TreeGrafter"/>
</dbReference>
<evidence type="ECO:0000256" key="2">
    <source>
        <dbReference type="PIRSR" id="PIRSR637460-2"/>
    </source>
</evidence>
<keyword evidence="2" id="KW-1015">Disulfide bond</keyword>
<evidence type="ECO:0000259" key="4">
    <source>
        <dbReference type="Pfam" id="PF13472"/>
    </source>
</evidence>
<dbReference type="InterPro" id="IPR036514">
    <property type="entry name" value="SGNH_hydro_sf"/>
</dbReference>
<dbReference type="KEGG" id="srt:Srot_2086"/>
<organism evidence="5 6">
    <name type="scientific">Segniliparus rotundus (strain ATCC BAA-972 / CDC 1076 / CIP 108378 / DSM 44985 / JCM 13578)</name>
    <dbReference type="NCBI Taxonomy" id="640132"/>
    <lineage>
        <taxon>Bacteria</taxon>
        <taxon>Bacillati</taxon>
        <taxon>Actinomycetota</taxon>
        <taxon>Actinomycetes</taxon>
        <taxon>Mycobacteriales</taxon>
        <taxon>Segniliparaceae</taxon>
        <taxon>Segniliparus</taxon>
    </lineage>
</organism>
<dbReference type="GO" id="GO:0004806">
    <property type="term" value="F:triacylglycerol lipase activity"/>
    <property type="evidence" value="ECO:0007669"/>
    <property type="project" value="TreeGrafter"/>
</dbReference>
<dbReference type="Proteomes" id="UP000002247">
    <property type="component" value="Chromosome"/>
</dbReference>
<feature type="active site" description="Nucleophile" evidence="1">
    <location>
        <position position="50"/>
    </location>
</feature>
<dbReference type="InterPro" id="IPR013830">
    <property type="entry name" value="SGNH_hydro"/>
</dbReference>
<reference evidence="5 6" key="1">
    <citation type="journal article" date="2010" name="Stand. Genomic Sci.">
        <title>Complete genome sequence of Segniliparus rotundus type strain (CDC 1076).</title>
        <authorList>
            <person name="Sikorski J."/>
            <person name="Lapidus A."/>
            <person name="Copeland A."/>
            <person name="Misra M."/>
            <person name="Glavina Del Rio T."/>
            <person name="Nolan M."/>
            <person name="Lucas S."/>
            <person name="Chen F."/>
            <person name="Tice H."/>
            <person name="Cheng J.F."/>
            <person name="Jando M."/>
            <person name="Schneider S."/>
            <person name="Bruce D."/>
            <person name="Goodwin L."/>
            <person name="Pitluck S."/>
            <person name="Liolios K."/>
            <person name="Mikhailova N."/>
            <person name="Pati A."/>
            <person name="Ivanova N."/>
            <person name="Mavromatis K."/>
            <person name="Chen A."/>
            <person name="Palaniappan K."/>
            <person name="Chertkov O."/>
            <person name="Land M."/>
            <person name="Hauser L."/>
            <person name="Chang Y.J."/>
            <person name="Jeffries C.D."/>
            <person name="Brettin T."/>
            <person name="Detter J.C."/>
            <person name="Han C."/>
            <person name="Rohde M."/>
            <person name="Goker M."/>
            <person name="Bristow J."/>
            <person name="Eisen J.A."/>
            <person name="Markowitz V."/>
            <person name="Hugenholtz P."/>
            <person name="Kyrpides N.C."/>
            <person name="Klenk H.P."/>
        </authorList>
    </citation>
    <scope>NUCLEOTIDE SEQUENCE [LARGE SCALE GENOMIC DNA]</scope>
    <source>
        <strain evidence="6">ATCC BAA-972 / CDC 1076 / CIP 108378 / DSM 44985 / JCM 13578</strain>
    </source>
</reference>
<protein>
    <submittedName>
        <fullName evidence="5">GDSL family lipase</fullName>
    </submittedName>
</protein>
<feature type="chain" id="PRO_5003091446" evidence="3">
    <location>
        <begin position="31"/>
        <end position="297"/>
    </location>
</feature>
<name>D6Z9B1_SEGRD</name>
<dbReference type="AlphaFoldDB" id="D6Z9B1"/>
<keyword evidence="3" id="KW-0732">Signal</keyword>
<dbReference type="PANTHER" id="PTHR37981">
    <property type="entry name" value="LIPASE 2"/>
    <property type="match status" value="1"/>
</dbReference>
<evidence type="ECO:0000313" key="6">
    <source>
        <dbReference type="Proteomes" id="UP000002247"/>
    </source>
</evidence>
<feature type="disulfide bond" evidence="2">
    <location>
        <begin position="67"/>
        <end position="95"/>
    </location>
</feature>
<dbReference type="STRING" id="640132.Srot_2086"/>
<dbReference type="EMBL" id="CP001958">
    <property type="protein sequence ID" value="ADG98541.1"/>
    <property type="molecule type" value="Genomic_DNA"/>
</dbReference>
<feature type="active site" evidence="1">
    <location>
        <position position="278"/>
    </location>
</feature>
<dbReference type="CDD" id="cd01823">
    <property type="entry name" value="SEST_like"/>
    <property type="match status" value="1"/>
</dbReference>
<feature type="disulfide bond" evidence="2">
    <location>
        <begin position="149"/>
        <end position="156"/>
    </location>
</feature>
<feature type="domain" description="SGNH hydrolase-type esterase" evidence="4">
    <location>
        <begin position="46"/>
        <end position="285"/>
    </location>
</feature>
<feature type="signal peptide" evidence="3">
    <location>
        <begin position="1"/>
        <end position="30"/>
    </location>
</feature>
<keyword evidence="6" id="KW-1185">Reference proteome</keyword>
<dbReference type="PANTHER" id="PTHR37981:SF1">
    <property type="entry name" value="SGNH HYDROLASE-TYPE ESTERASE DOMAIN-CONTAINING PROTEIN"/>
    <property type="match status" value="1"/>
</dbReference>
<dbReference type="eggNOG" id="COG2755">
    <property type="taxonomic scope" value="Bacteria"/>
</dbReference>
<dbReference type="Gene3D" id="3.40.50.1110">
    <property type="entry name" value="SGNH hydrolase"/>
    <property type="match status" value="1"/>
</dbReference>
<accession>D6Z9B1</accession>
<evidence type="ECO:0000256" key="1">
    <source>
        <dbReference type="PIRSR" id="PIRSR637460-1"/>
    </source>
</evidence>
<dbReference type="SUPFAM" id="SSF52266">
    <property type="entry name" value="SGNH hydrolase"/>
    <property type="match status" value="1"/>
</dbReference>
<evidence type="ECO:0000313" key="5">
    <source>
        <dbReference type="EMBL" id="ADG98541.1"/>
    </source>
</evidence>
<dbReference type="HOGENOM" id="CLU_038449_4_1_11"/>
<dbReference type="Pfam" id="PF13472">
    <property type="entry name" value="Lipase_GDSL_2"/>
    <property type="match status" value="1"/>
</dbReference>
<proteinExistence type="predicted"/>
<gene>
    <name evidence="5" type="ordered locus">Srot_2086</name>
</gene>
<evidence type="ECO:0000256" key="3">
    <source>
        <dbReference type="SAM" id="SignalP"/>
    </source>
</evidence>